<dbReference type="UniPathway" id="UPA00796">
    <property type="reaction ID" value="UER00771"/>
</dbReference>
<dbReference type="InterPro" id="IPR036291">
    <property type="entry name" value="NAD(P)-bd_dom_sf"/>
</dbReference>
<feature type="domain" description="NAD-dependent epimerase/dehydratase" evidence="13">
    <location>
        <begin position="12"/>
        <end position="259"/>
    </location>
</feature>
<evidence type="ECO:0000313" key="14">
    <source>
        <dbReference type="EMBL" id="PIS42878.1"/>
    </source>
</evidence>
<name>A0A2H0YWK4_9BACT</name>
<dbReference type="InterPro" id="IPR001509">
    <property type="entry name" value="Epimerase_deHydtase"/>
</dbReference>
<evidence type="ECO:0000256" key="3">
    <source>
        <dbReference type="ARBA" id="ARBA00022692"/>
    </source>
</evidence>
<evidence type="ECO:0000256" key="2">
    <source>
        <dbReference type="ARBA" id="ARBA00004323"/>
    </source>
</evidence>
<comment type="subcellular location">
    <subcellularLocation>
        <location evidence="2">Golgi apparatus membrane</location>
        <topology evidence="2">Single-pass type II membrane protein</topology>
    </subcellularLocation>
    <subcellularLocation>
        <location evidence="12">Golgi apparatus</location>
        <location evidence="12">Golgi stack membrane</location>
    </subcellularLocation>
</comment>
<keyword evidence="9" id="KW-0472">Membrane</keyword>
<evidence type="ECO:0000256" key="8">
    <source>
        <dbReference type="ARBA" id="ARBA00023034"/>
    </source>
</evidence>
<comment type="cofactor">
    <cofactor evidence="1">
        <name>NAD(+)</name>
        <dbReference type="ChEBI" id="CHEBI:57540"/>
    </cofactor>
</comment>
<keyword evidence="11" id="KW-0456">Lyase</keyword>
<dbReference type="AlphaFoldDB" id="A0A2H0YWK4"/>
<evidence type="ECO:0000256" key="1">
    <source>
        <dbReference type="ARBA" id="ARBA00001911"/>
    </source>
</evidence>
<evidence type="ECO:0000256" key="6">
    <source>
        <dbReference type="ARBA" id="ARBA00022989"/>
    </source>
</evidence>
<dbReference type="GO" id="GO:0005737">
    <property type="term" value="C:cytoplasm"/>
    <property type="evidence" value="ECO:0007669"/>
    <property type="project" value="TreeGrafter"/>
</dbReference>
<dbReference type="GO" id="GO:0033320">
    <property type="term" value="P:UDP-D-xylose biosynthetic process"/>
    <property type="evidence" value="ECO:0007669"/>
    <property type="project" value="UniProtKB-UniPathway"/>
</dbReference>
<dbReference type="Proteomes" id="UP000231542">
    <property type="component" value="Unassembled WGS sequence"/>
</dbReference>
<dbReference type="Pfam" id="PF01370">
    <property type="entry name" value="Epimerase"/>
    <property type="match status" value="1"/>
</dbReference>
<keyword evidence="7" id="KW-0520">NAD</keyword>
<dbReference type="GO" id="GO:0048040">
    <property type="term" value="F:UDP-glucuronate decarboxylase activity"/>
    <property type="evidence" value="ECO:0007669"/>
    <property type="project" value="TreeGrafter"/>
</dbReference>
<evidence type="ECO:0000256" key="4">
    <source>
        <dbReference type="ARBA" id="ARBA00022793"/>
    </source>
</evidence>
<evidence type="ECO:0000256" key="7">
    <source>
        <dbReference type="ARBA" id="ARBA00023027"/>
    </source>
</evidence>
<dbReference type="PANTHER" id="PTHR43078">
    <property type="entry name" value="UDP-GLUCURONIC ACID DECARBOXYLASE-RELATED"/>
    <property type="match status" value="1"/>
</dbReference>
<dbReference type="GO" id="GO:0042732">
    <property type="term" value="P:D-xylose metabolic process"/>
    <property type="evidence" value="ECO:0007669"/>
    <property type="project" value="InterPro"/>
</dbReference>
<evidence type="ECO:0000256" key="12">
    <source>
        <dbReference type="ARBA" id="ARBA00037859"/>
    </source>
</evidence>
<dbReference type="SUPFAM" id="SSF51735">
    <property type="entry name" value="NAD(P)-binding Rossmann-fold domains"/>
    <property type="match status" value="1"/>
</dbReference>
<dbReference type="PANTHER" id="PTHR43078:SF6">
    <property type="entry name" value="UDP-GLUCURONIC ACID DECARBOXYLASE 1"/>
    <property type="match status" value="1"/>
</dbReference>
<dbReference type="Gene3D" id="3.40.50.720">
    <property type="entry name" value="NAD(P)-binding Rossmann-like Domain"/>
    <property type="match status" value="1"/>
</dbReference>
<evidence type="ECO:0000256" key="9">
    <source>
        <dbReference type="ARBA" id="ARBA00023136"/>
    </source>
</evidence>
<evidence type="ECO:0000313" key="15">
    <source>
        <dbReference type="Proteomes" id="UP000231542"/>
    </source>
</evidence>
<evidence type="ECO:0000259" key="13">
    <source>
        <dbReference type="Pfam" id="PF01370"/>
    </source>
</evidence>
<keyword evidence="8" id="KW-0333">Golgi apparatus</keyword>
<evidence type="ECO:0000256" key="5">
    <source>
        <dbReference type="ARBA" id="ARBA00022968"/>
    </source>
</evidence>
<dbReference type="FunFam" id="3.40.50.720:FF:000065">
    <property type="entry name" value="UDP-glucuronic acid decarboxylase 1"/>
    <property type="match status" value="1"/>
</dbReference>
<accession>A0A2H0YWK4</accession>
<proteinExistence type="predicted"/>
<sequence length="342" mass="38678">MAVKPIFEKENILVTGGAGFIGSHLCDELIKKSKVICIDNFITGQEDNIDHLLKNPDFEFVRHDITEPLEIEKLSELRKFKVKFQGIQKIYHLACPTAPREYNKIPIETLLANSHGTKNILELAVKNKAKFLFLSSSAIYGEPLEKAPFKEDYWGFINPIGPRSCYNEGKRFAESMVMNYGKKYNLEVKILRVFNSFGPRMRLDDGRMIPDFITAALEGRDIEIYSPQEATSTFCYISDLIEAIQRAMRSNFSGVVNIGNPEELKIINIANEIIKLTQSASKIVFKKPLPFTAKQGLPDISLAKEKLGWFPVIPLGEGLKKTIDQMKGKSRVVGIENINFNK</sequence>
<dbReference type="InterPro" id="IPR044516">
    <property type="entry name" value="UXS-like"/>
</dbReference>
<evidence type="ECO:0000256" key="10">
    <source>
        <dbReference type="ARBA" id="ARBA00023180"/>
    </source>
</evidence>
<keyword evidence="10" id="KW-0325">Glycoprotein</keyword>
<dbReference type="EMBL" id="PEXU01000014">
    <property type="protein sequence ID" value="PIS42878.1"/>
    <property type="molecule type" value="Genomic_DNA"/>
</dbReference>
<keyword evidence="4" id="KW-0210">Decarboxylase</keyword>
<evidence type="ECO:0000256" key="11">
    <source>
        <dbReference type="ARBA" id="ARBA00023239"/>
    </source>
</evidence>
<gene>
    <name evidence="14" type="ORF">COT24_01200</name>
</gene>
<reference evidence="14 15" key="1">
    <citation type="submission" date="2017-09" db="EMBL/GenBank/DDBJ databases">
        <title>Depth-based differentiation of microbial function through sediment-hosted aquifers and enrichment of novel symbionts in the deep terrestrial subsurface.</title>
        <authorList>
            <person name="Probst A.J."/>
            <person name="Ladd B."/>
            <person name="Jarett J.K."/>
            <person name="Geller-Mcgrath D.E."/>
            <person name="Sieber C.M."/>
            <person name="Emerson J.B."/>
            <person name="Anantharaman K."/>
            <person name="Thomas B.C."/>
            <person name="Malmstrom R."/>
            <person name="Stieglmeier M."/>
            <person name="Klingl A."/>
            <person name="Woyke T."/>
            <person name="Ryan C.M."/>
            <person name="Banfield J.F."/>
        </authorList>
    </citation>
    <scope>NUCLEOTIDE SEQUENCE [LARGE SCALE GENOMIC DNA]</scope>
    <source>
        <strain evidence="14">CG08_land_8_20_14_0_20_40_16</strain>
    </source>
</reference>
<keyword evidence="3" id="KW-0812">Transmembrane</keyword>
<keyword evidence="5" id="KW-0735">Signal-anchor</keyword>
<keyword evidence="6" id="KW-1133">Transmembrane helix</keyword>
<organism evidence="14 15">
    <name type="scientific">Candidatus Kerfeldbacteria bacterium CG08_land_8_20_14_0_20_40_16</name>
    <dbReference type="NCBI Taxonomy" id="2014244"/>
    <lineage>
        <taxon>Bacteria</taxon>
        <taxon>Candidatus Kerfeldiibacteriota</taxon>
    </lineage>
</organism>
<dbReference type="GO" id="GO:0070403">
    <property type="term" value="F:NAD+ binding"/>
    <property type="evidence" value="ECO:0007669"/>
    <property type="project" value="InterPro"/>
</dbReference>
<protein>
    <submittedName>
        <fullName evidence="14">NAD-dependent dehydratase</fullName>
    </submittedName>
</protein>
<comment type="caution">
    <text evidence="14">The sequence shown here is derived from an EMBL/GenBank/DDBJ whole genome shotgun (WGS) entry which is preliminary data.</text>
</comment>